<gene>
    <name evidence="5" type="ORF">JIN87_19755</name>
</gene>
<keyword evidence="6" id="KW-1185">Reference proteome</keyword>
<dbReference type="Pfam" id="PF07587">
    <property type="entry name" value="PSD1"/>
    <property type="match status" value="1"/>
</dbReference>
<feature type="domain" description="DUF1553" evidence="3">
    <location>
        <begin position="662"/>
        <end position="919"/>
    </location>
</feature>
<name>A0A934RWP5_9BACT</name>
<dbReference type="InterPro" id="IPR011429">
    <property type="entry name" value="Cyt_c_Planctomycete-type"/>
</dbReference>
<feature type="domain" description="DUF1549" evidence="2">
    <location>
        <begin position="134"/>
        <end position="338"/>
    </location>
</feature>
<dbReference type="InterPro" id="IPR036909">
    <property type="entry name" value="Cyt_c-like_dom_sf"/>
</dbReference>
<reference evidence="5" key="1">
    <citation type="submission" date="2021-01" db="EMBL/GenBank/DDBJ databases">
        <title>Modified the classification status of verrucomicrobia.</title>
        <authorList>
            <person name="Feng X."/>
        </authorList>
    </citation>
    <scope>NUCLEOTIDE SEQUENCE</scope>
    <source>
        <strain evidence="5">KCTC 13126</strain>
    </source>
</reference>
<sequence>MSKRLIPLIALSACSSAFANLDEINFNRDIRPILSDKCFYCHGPDEETREGDLRLDIREDAIEAYAIVPGDAEDSELVYRIFTEDREDIMPRPSNNKQLSEDEKQLLVRWINEGAKYEEHWSYAAIEKVAYPSIDDIVKNELENRNLSNSPEADKNTLIRRVSLDLIGLPPTPDEVKDFLADKSPKAYEKLVDRLLASPHYGEKMAISWLDAVRYADTVGYHGDQERDASPFRDYVIEAFNQNKPFDQFTIEQLAGDLLPNPTVKQKIAASYNRLNQISAEGGIQNKEYIKKYQAERVRTTSTAWLGSTLACAECHDHKFDPFTAKDFYSMAAFFSDILEKGAYTGDGSYQEDIQQYLNSVYDSDSSFGPELTVLNETFHQDPESVKKRIAQSEKKLARGSAKAKAEFKSWLQSQAELHSRNVLDSYPLSDDSKNVQAKLDLPTDLPPLSDWASLHFEAKAGGSAPAIGLKIDYQVGEESLTKGYTWGPTWLINSQGAALEQVGEKLRRGMWLPLELSVRDMGLPEEAIVLSITPLRPYQGAVKNLALRTQYLGSIDESLSPEGQETLQNHLEGEKVDTSKLRREFFLNHSQELKEQRTEIAAWKEELYGERYTPLTISAKPREVKVLPRGNWMDESGETVLPASPTFLPNPISSTDDKRLTRLDLAEWIVHPDNPLTARAYVNRLWALFFENALSAAPEDLGLQGVYPTYPTLLDWLAAEFIESGWDVKHIVREIVLSQTYRQSSRATPEEAAADPKNELLARQTPIRLSAEIIRDNALRISGLLNPQFGGKSARPYQPDGYYDNLNFPKRSYIADQDDSQYRRGVYMHWQRTFLHPMVSAFDAGGRDECIIKRNQSNTPLQALTLLNDPTQVEAARAFAESLVKERGSEEKRIETAYLRALGREPSPLEISTLKEFLNRERERFEASQNDSTPFLEIGLKATNESDSQTELAAYTSLCRAILNLHETITRY</sequence>
<dbReference type="InterPro" id="IPR022655">
    <property type="entry name" value="DUF1553"/>
</dbReference>
<dbReference type="GO" id="GO:0020037">
    <property type="term" value="F:heme binding"/>
    <property type="evidence" value="ECO:0007669"/>
    <property type="project" value="InterPro"/>
</dbReference>
<dbReference type="PANTHER" id="PTHR35889">
    <property type="entry name" value="CYCLOINULO-OLIGOSACCHARIDE FRUCTANOTRANSFERASE-RELATED"/>
    <property type="match status" value="1"/>
</dbReference>
<comment type="caution">
    <text evidence="5">The sequence shown here is derived from an EMBL/GenBank/DDBJ whole genome shotgun (WGS) entry which is preliminary data.</text>
</comment>
<evidence type="ECO:0000259" key="2">
    <source>
        <dbReference type="Pfam" id="PF07583"/>
    </source>
</evidence>
<dbReference type="PANTHER" id="PTHR35889:SF3">
    <property type="entry name" value="F-BOX DOMAIN-CONTAINING PROTEIN"/>
    <property type="match status" value="1"/>
</dbReference>
<evidence type="ECO:0000313" key="6">
    <source>
        <dbReference type="Proteomes" id="UP000617628"/>
    </source>
</evidence>
<accession>A0A934RWP5</accession>
<dbReference type="RefSeq" id="WP_200357342.1">
    <property type="nucleotide sequence ID" value="NZ_JAENIL010000041.1"/>
</dbReference>
<evidence type="ECO:0000313" key="5">
    <source>
        <dbReference type="EMBL" id="MBK1879130.1"/>
    </source>
</evidence>
<feature type="signal peptide" evidence="1">
    <location>
        <begin position="1"/>
        <end position="19"/>
    </location>
</feature>
<evidence type="ECO:0000259" key="3">
    <source>
        <dbReference type="Pfam" id="PF07587"/>
    </source>
</evidence>
<protein>
    <submittedName>
        <fullName evidence="5">PSD1 domain-containing protein</fullName>
    </submittedName>
</protein>
<dbReference type="EMBL" id="JAENIL010000041">
    <property type="protein sequence ID" value="MBK1879130.1"/>
    <property type="molecule type" value="Genomic_DNA"/>
</dbReference>
<dbReference type="Proteomes" id="UP000617628">
    <property type="component" value="Unassembled WGS sequence"/>
</dbReference>
<organism evidence="5 6">
    <name type="scientific">Pelagicoccus mobilis</name>
    <dbReference type="NCBI Taxonomy" id="415221"/>
    <lineage>
        <taxon>Bacteria</taxon>
        <taxon>Pseudomonadati</taxon>
        <taxon>Verrucomicrobiota</taxon>
        <taxon>Opitutia</taxon>
        <taxon>Puniceicoccales</taxon>
        <taxon>Pelagicoccaceae</taxon>
        <taxon>Pelagicoccus</taxon>
    </lineage>
</organism>
<dbReference type="InterPro" id="IPR011444">
    <property type="entry name" value="DUF1549"/>
</dbReference>
<keyword evidence="1" id="KW-0732">Signal</keyword>
<feature type="chain" id="PRO_5037780849" evidence="1">
    <location>
        <begin position="20"/>
        <end position="973"/>
    </location>
</feature>
<evidence type="ECO:0000259" key="4">
    <source>
        <dbReference type="Pfam" id="PF07635"/>
    </source>
</evidence>
<dbReference type="AlphaFoldDB" id="A0A934RWP5"/>
<dbReference type="GO" id="GO:0009055">
    <property type="term" value="F:electron transfer activity"/>
    <property type="evidence" value="ECO:0007669"/>
    <property type="project" value="InterPro"/>
</dbReference>
<dbReference type="Pfam" id="PF07635">
    <property type="entry name" value="PSCyt1"/>
    <property type="match status" value="1"/>
</dbReference>
<evidence type="ECO:0000256" key="1">
    <source>
        <dbReference type="SAM" id="SignalP"/>
    </source>
</evidence>
<dbReference type="SUPFAM" id="SSF46626">
    <property type="entry name" value="Cytochrome c"/>
    <property type="match status" value="1"/>
</dbReference>
<proteinExistence type="predicted"/>
<dbReference type="Pfam" id="PF07583">
    <property type="entry name" value="PSCyt2"/>
    <property type="match status" value="1"/>
</dbReference>
<feature type="domain" description="Cytochrome C Planctomycete-type" evidence="4">
    <location>
        <begin position="38"/>
        <end position="92"/>
    </location>
</feature>